<dbReference type="GeneID" id="25274896"/>
<dbReference type="EMBL" id="HG673138">
    <property type="protein sequence ID" value="CDI83076.1"/>
    <property type="molecule type" value="Genomic_DNA"/>
</dbReference>
<name>U6GS70_EIMAC</name>
<feature type="non-terminal residue" evidence="1">
    <location>
        <position position="1"/>
    </location>
</feature>
<reference evidence="1" key="2">
    <citation type="submission" date="2013-10" db="EMBL/GenBank/DDBJ databases">
        <authorList>
            <person name="Aslett M."/>
        </authorList>
    </citation>
    <scope>NUCLEOTIDE SEQUENCE</scope>
    <source>
        <strain evidence="1">Houghton</strain>
    </source>
</reference>
<sequence>LCSVQRILPRSKCGSMQDEAHMRVDHCIVFGSCSVVHWVGDGVNLNGGFLALSVYCHAASADECKMRRIRVLKTALDLAAAALSIEWGMGGC</sequence>
<evidence type="ECO:0000313" key="1">
    <source>
        <dbReference type="EMBL" id="CDI83076.1"/>
    </source>
</evidence>
<protein>
    <submittedName>
        <fullName evidence="1">Uncharacterized protein</fullName>
    </submittedName>
</protein>
<dbReference type="Proteomes" id="UP000018050">
    <property type="component" value="Unassembled WGS sequence"/>
</dbReference>
<reference evidence="1" key="1">
    <citation type="submission" date="2013-10" db="EMBL/GenBank/DDBJ databases">
        <title>Genomic analysis of the causative agents of coccidiosis in chickens.</title>
        <authorList>
            <person name="Reid A.J."/>
            <person name="Blake D."/>
            <person name="Billington K."/>
            <person name="Browne H."/>
            <person name="Dunn M."/>
            <person name="Hung S."/>
            <person name="Kawahara F."/>
            <person name="Miranda-Saavedra D."/>
            <person name="Mourier T."/>
            <person name="Nagra H."/>
            <person name="Otto T.D."/>
            <person name="Rawlings N."/>
            <person name="Sanchez A."/>
            <person name="Sanders M."/>
            <person name="Subramaniam C."/>
            <person name="Tay Y."/>
            <person name="Dear P."/>
            <person name="Doerig C."/>
            <person name="Gruber A."/>
            <person name="Parkinson J."/>
            <person name="Shirley M."/>
            <person name="Wan K.L."/>
            <person name="Berriman M."/>
            <person name="Tomley F."/>
            <person name="Pain A."/>
        </authorList>
    </citation>
    <scope>NUCLEOTIDE SEQUENCE</scope>
    <source>
        <strain evidence="1">Houghton</strain>
    </source>
</reference>
<gene>
    <name evidence="1" type="ORF">EAH_00068280</name>
</gene>
<dbReference type="RefSeq" id="XP_013247739.1">
    <property type="nucleotide sequence ID" value="XM_013392285.1"/>
</dbReference>
<keyword evidence="2" id="KW-1185">Reference proteome</keyword>
<dbReference type="AlphaFoldDB" id="U6GS70"/>
<accession>U6GS70</accession>
<proteinExistence type="predicted"/>
<evidence type="ECO:0000313" key="2">
    <source>
        <dbReference type="Proteomes" id="UP000018050"/>
    </source>
</evidence>
<organism evidence="1 2">
    <name type="scientific">Eimeria acervulina</name>
    <name type="common">Coccidian parasite</name>
    <dbReference type="NCBI Taxonomy" id="5801"/>
    <lineage>
        <taxon>Eukaryota</taxon>
        <taxon>Sar</taxon>
        <taxon>Alveolata</taxon>
        <taxon>Apicomplexa</taxon>
        <taxon>Conoidasida</taxon>
        <taxon>Coccidia</taxon>
        <taxon>Eucoccidiorida</taxon>
        <taxon>Eimeriorina</taxon>
        <taxon>Eimeriidae</taxon>
        <taxon>Eimeria</taxon>
    </lineage>
</organism>
<dbReference type="VEuPathDB" id="ToxoDB:EAH_00068280"/>